<comment type="caution">
    <text evidence="1">The sequence shown here is derived from an EMBL/GenBank/DDBJ whole genome shotgun (WGS) entry which is preliminary data.</text>
</comment>
<accession>A0ABS8WYG9</accession>
<protein>
    <recommendedName>
        <fullName evidence="3">CWF21 domain-containing protein</fullName>
    </recommendedName>
</protein>
<reference evidence="1 2" key="1">
    <citation type="journal article" date="2021" name="BMC Genomics">
        <title>Datura genome reveals duplications of psychoactive alkaloid biosynthetic genes and high mutation rate following tissue culture.</title>
        <authorList>
            <person name="Rajewski A."/>
            <person name="Carter-House D."/>
            <person name="Stajich J."/>
            <person name="Litt A."/>
        </authorList>
    </citation>
    <scope>NUCLEOTIDE SEQUENCE [LARGE SCALE GENOMIC DNA]</scope>
    <source>
        <strain evidence="1">AR-01</strain>
    </source>
</reference>
<dbReference type="EMBL" id="JACEIK010015606">
    <property type="protein sequence ID" value="MCE3217070.1"/>
    <property type="molecule type" value="Genomic_DNA"/>
</dbReference>
<name>A0ABS8WYG9_DATST</name>
<feature type="non-terminal residue" evidence="1">
    <location>
        <position position="82"/>
    </location>
</feature>
<proteinExistence type="predicted"/>
<gene>
    <name evidence="1" type="ORF">HAX54_010260</name>
</gene>
<sequence>MYNGLRGSGTSGYVQSNKFFVKPKTNKVVVDGGKGFKLKLLVVEEKLGYTDAEIAEKLEEARRTLEAASEDSGGSTAIIASQ</sequence>
<keyword evidence="2" id="KW-1185">Reference proteome</keyword>
<organism evidence="1 2">
    <name type="scientific">Datura stramonium</name>
    <name type="common">Jimsonweed</name>
    <name type="synonym">Common thornapple</name>
    <dbReference type="NCBI Taxonomy" id="4076"/>
    <lineage>
        <taxon>Eukaryota</taxon>
        <taxon>Viridiplantae</taxon>
        <taxon>Streptophyta</taxon>
        <taxon>Embryophyta</taxon>
        <taxon>Tracheophyta</taxon>
        <taxon>Spermatophyta</taxon>
        <taxon>Magnoliopsida</taxon>
        <taxon>eudicotyledons</taxon>
        <taxon>Gunneridae</taxon>
        <taxon>Pentapetalae</taxon>
        <taxon>asterids</taxon>
        <taxon>lamiids</taxon>
        <taxon>Solanales</taxon>
        <taxon>Solanaceae</taxon>
        <taxon>Solanoideae</taxon>
        <taxon>Datureae</taxon>
        <taxon>Datura</taxon>
    </lineage>
</organism>
<evidence type="ECO:0000313" key="2">
    <source>
        <dbReference type="Proteomes" id="UP000823775"/>
    </source>
</evidence>
<evidence type="ECO:0008006" key="3">
    <source>
        <dbReference type="Google" id="ProtNLM"/>
    </source>
</evidence>
<evidence type="ECO:0000313" key="1">
    <source>
        <dbReference type="EMBL" id="MCE3217070.1"/>
    </source>
</evidence>
<dbReference type="PANTHER" id="PTHR36562">
    <property type="entry name" value="SERINE/ARGININE REPETITIVE MATRIX 2"/>
    <property type="match status" value="1"/>
</dbReference>
<dbReference type="InterPro" id="IPR051372">
    <property type="entry name" value="CWC21"/>
</dbReference>
<dbReference type="PANTHER" id="PTHR36562:SF5">
    <property type="entry name" value="SERINE_ARGININE REPETITIVE MATRIX 2"/>
    <property type="match status" value="1"/>
</dbReference>
<dbReference type="Proteomes" id="UP000823775">
    <property type="component" value="Unassembled WGS sequence"/>
</dbReference>